<keyword evidence="21" id="KW-1185">Reference proteome</keyword>
<keyword evidence="5 17" id="KW-0597">Phosphoprotein</keyword>
<dbReference type="GO" id="GO:0000160">
    <property type="term" value="P:phosphorelay signal transduction system"/>
    <property type="evidence" value="ECO:0007669"/>
    <property type="project" value="UniProtKB-KW"/>
</dbReference>
<evidence type="ECO:0000256" key="7">
    <source>
        <dbReference type="ARBA" id="ARBA00022840"/>
    </source>
</evidence>
<keyword evidence="11" id="KW-0010">Activator</keyword>
<dbReference type="Pfam" id="PF00158">
    <property type="entry name" value="Sigma54_activat"/>
    <property type="match status" value="1"/>
</dbReference>
<dbReference type="CDD" id="cd00156">
    <property type="entry name" value="REC"/>
    <property type="match status" value="1"/>
</dbReference>
<dbReference type="InterPro" id="IPR002078">
    <property type="entry name" value="Sigma_54_int"/>
</dbReference>
<evidence type="ECO:0000259" key="18">
    <source>
        <dbReference type="PROSITE" id="PS50045"/>
    </source>
</evidence>
<evidence type="ECO:0000256" key="1">
    <source>
        <dbReference type="ARBA" id="ARBA00004496"/>
    </source>
</evidence>
<dbReference type="PROSITE" id="PS50045">
    <property type="entry name" value="SIGMA54_INTERACT_4"/>
    <property type="match status" value="1"/>
</dbReference>
<evidence type="ECO:0000256" key="11">
    <source>
        <dbReference type="ARBA" id="ARBA00023159"/>
    </source>
</evidence>
<evidence type="ECO:0000259" key="19">
    <source>
        <dbReference type="PROSITE" id="PS50110"/>
    </source>
</evidence>
<reference evidence="20 21" key="1">
    <citation type="submission" date="2016-07" db="EMBL/GenBank/DDBJ databases">
        <title>Complete genome sequence of Altererythrobacter dongtanensis KCTC 22672, a type strain with esterase isolated from tidal flat.</title>
        <authorList>
            <person name="Cheng H."/>
            <person name="Wu Y.-H."/>
            <person name="Zhou P."/>
            <person name="Huo Y.-Y."/>
            <person name="Wang C.-S."/>
            <person name="Xu X.-W."/>
        </authorList>
    </citation>
    <scope>NUCLEOTIDE SEQUENCE [LARGE SCALE GENOMIC DNA]</scope>
    <source>
        <strain evidence="20 21">KCTC 22672</strain>
    </source>
</reference>
<dbReference type="OrthoDB" id="7416568at2"/>
<evidence type="ECO:0000313" key="20">
    <source>
        <dbReference type="EMBL" id="ANY20116.1"/>
    </source>
</evidence>
<dbReference type="PROSITE" id="PS00688">
    <property type="entry name" value="SIGMA54_INTERACT_3"/>
    <property type="match status" value="1"/>
</dbReference>
<dbReference type="KEGG" id="ado:A6F68_01603"/>
<dbReference type="PROSITE" id="PS50110">
    <property type="entry name" value="RESPONSE_REGULATORY"/>
    <property type="match status" value="1"/>
</dbReference>
<dbReference type="PATRIC" id="fig|692370.5.peg.1616"/>
<evidence type="ECO:0000256" key="5">
    <source>
        <dbReference type="ARBA" id="ARBA00022553"/>
    </source>
</evidence>
<accession>A0A1B2ADA0</accession>
<dbReference type="SUPFAM" id="SSF52540">
    <property type="entry name" value="P-loop containing nucleoside triphosphate hydrolases"/>
    <property type="match status" value="1"/>
</dbReference>
<dbReference type="PANTHER" id="PTHR32071:SF95">
    <property type="entry name" value="DNA-BINDING TRANSCRIPTIONAL REGULATOR NTRC"/>
    <property type="match status" value="1"/>
</dbReference>
<dbReference type="RefSeq" id="WP_067678274.1">
    <property type="nucleotide sequence ID" value="NZ_CP016591.1"/>
</dbReference>
<proteinExistence type="predicted"/>
<dbReference type="STRING" id="692370.A6F68_01603"/>
<dbReference type="SMART" id="SM00448">
    <property type="entry name" value="REC"/>
    <property type="match status" value="1"/>
</dbReference>
<dbReference type="Gene3D" id="3.40.50.300">
    <property type="entry name" value="P-loop containing nucleotide triphosphate hydrolases"/>
    <property type="match status" value="1"/>
</dbReference>
<comment type="function">
    <text evidence="16">Member of the two-component regulatory system NtrB/NtrC, which controls expression of the nitrogen-regulated (ntr) genes in response to nitrogen limitation. Phosphorylated NtrC binds directly to DNA and stimulates the formation of open promoter-sigma54-RNA polymerase complexes.</text>
</comment>
<dbReference type="PRINTS" id="PR01590">
    <property type="entry name" value="HTHFIS"/>
</dbReference>
<evidence type="ECO:0000256" key="10">
    <source>
        <dbReference type="ARBA" id="ARBA00023125"/>
    </source>
</evidence>
<dbReference type="SUPFAM" id="SSF46689">
    <property type="entry name" value="Homeodomain-like"/>
    <property type="match status" value="1"/>
</dbReference>
<dbReference type="PROSITE" id="PS00675">
    <property type="entry name" value="SIGMA54_INTERACT_1"/>
    <property type="match status" value="1"/>
</dbReference>
<dbReference type="InterPro" id="IPR027417">
    <property type="entry name" value="P-loop_NTPase"/>
</dbReference>
<evidence type="ECO:0000256" key="9">
    <source>
        <dbReference type="ARBA" id="ARBA00023015"/>
    </source>
</evidence>
<evidence type="ECO:0000256" key="16">
    <source>
        <dbReference type="ARBA" id="ARBA00043886"/>
    </source>
</evidence>
<dbReference type="InterPro" id="IPR025662">
    <property type="entry name" value="Sigma_54_int_dom_ATP-bd_1"/>
</dbReference>
<keyword evidence="8" id="KW-0902">Two-component regulatory system</keyword>
<dbReference type="GO" id="GO:0006355">
    <property type="term" value="P:regulation of DNA-templated transcription"/>
    <property type="evidence" value="ECO:0007669"/>
    <property type="project" value="InterPro"/>
</dbReference>
<evidence type="ECO:0000256" key="6">
    <source>
        <dbReference type="ARBA" id="ARBA00022741"/>
    </source>
</evidence>
<evidence type="ECO:0000256" key="3">
    <source>
        <dbReference type="ARBA" id="ARBA00022490"/>
    </source>
</evidence>
<evidence type="ECO:0000256" key="13">
    <source>
        <dbReference type="ARBA" id="ARBA00023231"/>
    </source>
</evidence>
<feature type="domain" description="Sigma-54 factor interaction" evidence="18">
    <location>
        <begin position="150"/>
        <end position="379"/>
    </location>
</feature>
<organism evidence="20 21">
    <name type="scientific">Tsuneonella dongtanensis</name>
    <dbReference type="NCBI Taxonomy" id="692370"/>
    <lineage>
        <taxon>Bacteria</taxon>
        <taxon>Pseudomonadati</taxon>
        <taxon>Pseudomonadota</taxon>
        <taxon>Alphaproteobacteria</taxon>
        <taxon>Sphingomonadales</taxon>
        <taxon>Erythrobacteraceae</taxon>
        <taxon>Tsuneonella</taxon>
    </lineage>
</organism>
<keyword evidence="10" id="KW-0238">DNA-binding</keyword>
<dbReference type="SMART" id="SM00382">
    <property type="entry name" value="AAA"/>
    <property type="match status" value="1"/>
</dbReference>
<protein>
    <recommendedName>
        <fullName evidence="2">DNA-binding transcriptional regulator NtrC</fullName>
    </recommendedName>
    <alternativeName>
        <fullName evidence="14">Nitrogen regulation protein NR(I)</fullName>
    </alternativeName>
    <alternativeName>
        <fullName evidence="15">Nitrogen regulator I</fullName>
    </alternativeName>
</protein>
<dbReference type="InterPro" id="IPR058031">
    <property type="entry name" value="AAA_lid_NorR"/>
</dbReference>
<keyword evidence="4" id="KW-0678">Repressor</keyword>
<feature type="domain" description="Response regulatory" evidence="19">
    <location>
        <begin position="8"/>
        <end position="125"/>
    </location>
</feature>
<dbReference type="InterPro" id="IPR003593">
    <property type="entry name" value="AAA+_ATPase"/>
</dbReference>
<dbReference type="InterPro" id="IPR009057">
    <property type="entry name" value="Homeodomain-like_sf"/>
</dbReference>
<gene>
    <name evidence="20" type="primary">zraR_1</name>
    <name evidence="20" type="ORF">A6F68_01603</name>
</gene>
<keyword evidence="6" id="KW-0547">Nucleotide-binding</keyword>
<dbReference type="Pfam" id="PF02954">
    <property type="entry name" value="HTH_8"/>
    <property type="match status" value="1"/>
</dbReference>
<name>A0A1B2ADA0_9SPHN</name>
<feature type="modified residue" description="4-aspartylphosphate" evidence="17">
    <location>
        <position position="60"/>
    </location>
</feature>
<dbReference type="GO" id="GO:0005524">
    <property type="term" value="F:ATP binding"/>
    <property type="evidence" value="ECO:0007669"/>
    <property type="project" value="UniProtKB-KW"/>
</dbReference>
<dbReference type="Pfam" id="PF25601">
    <property type="entry name" value="AAA_lid_14"/>
    <property type="match status" value="1"/>
</dbReference>
<sequence length="472" mass="50973">MTDGENRLLMLIDDEPAQSRLITALAAREGWRTIVVGDSETAIATLGTRQGMQLSAIILDQWVPGDDACRLIAELKARRPALPILMLTASASPLLAVEAMRAGANDYMIKPVAPDRLMHALRTAAKREAPRDELQPLTEKLGTVLDFDAMIGTAPNFRAALAKAAKSARGHGNVLIEGESGTGKEMLIRAVHAASPRAKGPFRLINARSVPANSIESVLFGHEQNAFPGAFERQVGAIQQCDGGTLVLDEVDRLSMDVQERLAEVLSTGVVRPIGARHGFKIDVRVLSASNLPVQSLGDAGFFHPALHEVLAPTTITLPPLRERTGDIQALARHFLTRIGEQPGLRSLTITDGALALLAAFDWPGNVRQLQAVLFRAAVFCDGDALTSDSFPQLCEMLGETVETRDPRQDGVGVMLYTEDGNLRSLEDIEADVIRLAIGHYRGRMTEVARRLGIGRSTLYRKLGDLGIDNAA</sequence>
<comment type="subcellular location">
    <subcellularLocation>
        <location evidence="1">Cytoplasm</location>
    </subcellularLocation>
</comment>
<dbReference type="Gene3D" id="3.40.50.2300">
    <property type="match status" value="1"/>
</dbReference>
<evidence type="ECO:0000313" key="21">
    <source>
        <dbReference type="Proteomes" id="UP000092932"/>
    </source>
</evidence>
<keyword evidence="3" id="KW-0963">Cytoplasm</keyword>
<dbReference type="Gene3D" id="1.10.8.60">
    <property type="match status" value="1"/>
</dbReference>
<evidence type="ECO:0000256" key="4">
    <source>
        <dbReference type="ARBA" id="ARBA00022491"/>
    </source>
</evidence>
<dbReference type="InterPro" id="IPR025944">
    <property type="entry name" value="Sigma_54_int_dom_CS"/>
</dbReference>
<dbReference type="SUPFAM" id="SSF52172">
    <property type="entry name" value="CheY-like"/>
    <property type="match status" value="1"/>
</dbReference>
<evidence type="ECO:0000256" key="15">
    <source>
        <dbReference type="ARBA" id="ARBA00031910"/>
    </source>
</evidence>
<evidence type="ECO:0000256" key="12">
    <source>
        <dbReference type="ARBA" id="ARBA00023163"/>
    </source>
</evidence>
<evidence type="ECO:0000256" key="17">
    <source>
        <dbReference type="PROSITE-ProRule" id="PRU00169"/>
    </source>
</evidence>
<evidence type="ECO:0000256" key="14">
    <source>
        <dbReference type="ARBA" id="ARBA00029881"/>
    </source>
</evidence>
<dbReference type="InterPro" id="IPR001789">
    <property type="entry name" value="Sig_transdc_resp-reg_receiver"/>
</dbReference>
<dbReference type="InterPro" id="IPR002197">
    <property type="entry name" value="HTH_Fis"/>
</dbReference>
<evidence type="ECO:0000256" key="2">
    <source>
        <dbReference type="ARBA" id="ARBA00019059"/>
    </source>
</evidence>
<dbReference type="PANTHER" id="PTHR32071">
    <property type="entry name" value="TRANSCRIPTIONAL REGULATORY PROTEIN"/>
    <property type="match status" value="1"/>
</dbReference>
<dbReference type="CDD" id="cd00009">
    <property type="entry name" value="AAA"/>
    <property type="match status" value="1"/>
</dbReference>
<dbReference type="GO" id="GO:0005737">
    <property type="term" value="C:cytoplasm"/>
    <property type="evidence" value="ECO:0007669"/>
    <property type="project" value="UniProtKB-SubCell"/>
</dbReference>
<dbReference type="Gene3D" id="1.10.10.60">
    <property type="entry name" value="Homeodomain-like"/>
    <property type="match status" value="1"/>
</dbReference>
<dbReference type="Pfam" id="PF00072">
    <property type="entry name" value="Response_reg"/>
    <property type="match status" value="1"/>
</dbReference>
<keyword evidence="13" id="KW-0535">Nitrogen fixation</keyword>
<dbReference type="InterPro" id="IPR011006">
    <property type="entry name" value="CheY-like_superfamily"/>
</dbReference>
<dbReference type="GO" id="GO:0043565">
    <property type="term" value="F:sequence-specific DNA binding"/>
    <property type="evidence" value="ECO:0007669"/>
    <property type="project" value="InterPro"/>
</dbReference>
<dbReference type="EMBL" id="CP016591">
    <property type="protein sequence ID" value="ANY20116.1"/>
    <property type="molecule type" value="Genomic_DNA"/>
</dbReference>
<keyword evidence="9" id="KW-0805">Transcription regulation</keyword>
<keyword evidence="12" id="KW-0804">Transcription</keyword>
<dbReference type="Proteomes" id="UP000092932">
    <property type="component" value="Chromosome"/>
</dbReference>
<dbReference type="AlphaFoldDB" id="A0A1B2ADA0"/>
<keyword evidence="7" id="KW-0067">ATP-binding</keyword>
<evidence type="ECO:0000256" key="8">
    <source>
        <dbReference type="ARBA" id="ARBA00023012"/>
    </source>
</evidence>